<sequence length="389" mass="45558">MRPRCEGRFSKIARRSGRVIAWADAFRGTIDYQYKKINFLQMMCDWVWLLTLCSLLMIVQSLPTNLGEDTKKTEQTMRPKSKRAQEMLMFGNQQNHQPENNPSSSYSSTAEKRTLAASGLGGLKAALIEEEKPSRSNTPNNAFYERKNYDYGAVNELGYEIPQVWDSSPYSRYYTNEDRRKRSEKSAVAGSTTIKPSTTSFQSPTSTQQSVQTQVKRNVPIYQEPRFKRELDIDPEDVLTLLSLWENERRKRNWHKYMNEEYENVDDEDNLLEEEDSRNIIPWMDSSVYPPRHYSLDSLSPSDIGIIRTHPSSYYEQYENQYGQQYDTSQYGSPQYGLVYPQQTYYSAPEKRFMISRKRSQAYDPYSNAAQFQLSSQSRGYPYQHRLIY</sequence>
<feature type="compositionally biased region" description="Low complexity" evidence="1">
    <location>
        <begin position="196"/>
        <end position="214"/>
    </location>
</feature>
<accession>A0A2A3ELZ3</accession>
<feature type="region of interest" description="Disordered" evidence="1">
    <location>
        <begin position="176"/>
        <end position="214"/>
    </location>
</feature>
<proteinExistence type="predicted"/>
<keyword evidence="2" id="KW-0812">Transmembrane</keyword>
<feature type="transmembrane region" description="Helical" evidence="2">
    <location>
        <begin position="43"/>
        <end position="62"/>
    </location>
</feature>
<keyword evidence="2" id="KW-1133">Transmembrane helix</keyword>
<keyword evidence="4" id="KW-1185">Reference proteome</keyword>
<organism evidence="3 4">
    <name type="scientific">Apis cerana cerana</name>
    <name type="common">Oriental honeybee</name>
    <dbReference type="NCBI Taxonomy" id="94128"/>
    <lineage>
        <taxon>Eukaryota</taxon>
        <taxon>Metazoa</taxon>
        <taxon>Ecdysozoa</taxon>
        <taxon>Arthropoda</taxon>
        <taxon>Hexapoda</taxon>
        <taxon>Insecta</taxon>
        <taxon>Pterygota</taxon>
        <taxon>Neoptera</taxon>
        <taxon>Endopterygota</taxon>
        <taxon>Hymenoptera</taxon>
        <taxon>Apocrita</taxon>
        <taxon>Aculeata</taxon>
        <taxon>Apoidea</taxon>
        <taxon>Anthophila</taxon>
        <taxon>Apidae</taxon>
        <taxon>Apis</taxon>
    </lineage>
</organism>
<evidence type="ECO:0000313" key="4">
    <source>
        <dbReference type="Proteomes" id="UP000242457"/>
    </source>
</evidence>
<feature type="compositionally biased region" description="Basic and acidic residues" evidence="1">
    <location>
        <begin position="176"/>
        <end position="185"/>
    </location>
</feature>
<evidence type="ECO:0000256" key="2">
    <source>
        <dbReference type="SAM" id="Phobius"/>
    </source>
</evidence>
<name>A0A2A3ELZ3_APICC</name>
<protein>
    <submittedName>
        <fullName evidence="3">Prohormone-2</fullName>
    </submittedName>
</protein>
<dbReference type="Proteomes" id="UP000242457">
    <property type="component" value="Unassembled WGS sequence"/>
</dbReference>
<dbReference type="OrthoDB" id="8188268at2759"/>
<dbReference type="EMBL" id="KZ288215">
    <property type="protein sequence ID" value="PBC32727.1"/>
    <property type="molecule type" value="Genomic_DNA"/>
</dbReference>
<feature type="compositionally biased region" description="Polar residues" evidence="1">
    <location>
        <begin position="91"/>
        <end position="109"/>
    </location>
</feature>
<dbReference type="AlphaFoldDB" id="A0A2A3ELZ3"/>
<evidence type="ECO:0000256" key="1">
    <source>
        <dbReference type="SAM" id="MobiDB-lite"/>
    </source>
</evidence>
<evidence type="ECO:0000313" key="3">
    <source>
        <dbReference type="EMBL" id="PBC32727.1"/>
    </source>
</evidence>
<reference evidence="3 4" key="1">
    <citation type="submission" date="2014-07" db="EMBL/GenBank/DDBJ databases">
        <title>Genomic and transcriptomic analysis on Apis cerana provide comprehensive insights into honey bee biology.</title>
        <authorList>
            <person name="Diao Q."/>
            <person name="Sun L."/>
            <person name="Zheng H."/>
            <person name="Zheng H."/>
            <person name="Xu S."/>
            <person name="Wang S."/>
            <person name="Zeng Z."/>
            <person name="Hu F."/>
            <person name="Su S."/>
            <person name="Wu J."/>
        </authorList>
    </citation>
    <scope>NUCLEOTIDE SEQUENCE [LARGE SCALE GENOMIC DNA]</scope>
    <source>
        <tissue evidence="3">Pupae without intestine</tissue>
    </source>
</reference>
<feature type="region of interest" description="Disordered" evidence="1">
    <location>
        <begin position="91"/>
        <end position="111"/>
    </location>
</feature>
<gene>
    <name evidence="3" type="ORF">APICC_08909</name>
</gene>
<keyword evidence="2" id="KW-0472">Membrane</keyword>